<dbReference type="Gene3D" id="2.10.50.10">
    <property type="entry name" value="Tumor Necrosis Factor Receptor, subunit A, domain 2"/>
    <property type="match status" value="1"/>
</dbReference>
<sequence length="240" mass="26621">MQPLSCLVFTFLCSLSFLSPVFSIHCNSTQYSWPVDQPKFCCNMCPPGEHMVRRSFSTCEIVCKPCVGDRYSDTYNREMSCEFCENCNKPNMEYSSPCSTTHNAVCRCKADYRCKDDSCTQCVPIPSTTTKSTLPPSTLPPTTPPPTTLPPSTTVLKPGALTTLWTPSQPIRDTVWFLVIIALLCAGITLAAVAKIKPFMRWIKAKHGYMLAKVPQPVPQCSEDEEVSTPVQEVLGKCEV</sequence>
<dbReference type="PROSITE" id="PS50050">
    <property type="entry name" value="TNFR_NGFR_2"/>
    <property type="match status" value="1"/>
</dbReference>
<reference evidence="6 7" key="1">
    <citation type="journal article" date="2024" name="Genome Biol. Evol.">
        <title>Chromosome-level genome assembly of the viviparous eelpout Zoarces viviparus.</title>
        <authorList>
            <person name="Fuhrmann N."/>
            <person name="Brasseur M.V."/>
            <person name="Bakowski C.E."/>
            <person name="Podsiadlowski L."/>
            <person name="Prost S."/>
            <person name="Krehenwinkel H."/>
            <person name="Mayer C."/>
        </authorList>
    </citation>
    <scope>NUCLEOTIDE SEQUENCE [LARGE SCALE GENOMIC DNA]</scope>
    <source>
        <strain evidence="6">NO-MEL_2022_Ind0_liver</strain>
    </source>
</reference>
<dbReference type="SUPFAM" id="SSF57586">
    <property type="entry name" value="TNF receptor-like"/>
    <property type="match status" value="2"/>
</dbReference>
<feature type="signal peptide" evidence="4">
    <location>
        <begin position="1"/>
        <end position="23"/>
    </location>
</feature>
<keyword evidence="3" id="KW-0812">Transmembrane</keyword>
<evidence type="ECO:0000259" key="5">
    <source>
        <dbReference type="PROSITE" id="PS50050"/>
    </source>
</evidence>
<dbReference type="PANTHER" id="PTHR47496">
    <property type="entry name" value="CD27"/>
    <property type="match status" value="1"/>
</dbReference>
<feature type="chain" id="PRO_5043486272" description="TNFR-Cys domain-containing protein" evidence="4">
    <location>
        <begin position="24"/>
        <end position="240"/>
    </location>
</feature>
<evidence type="ECO:0000313" key="7">
    <source>
        <dbReference type="Proteomes" id="UP001488805"/>
    </source>
</evidence>
<dbReference type="CDD" id="cd00185">
    <property type="entry name" value="TNFRSF"/>
    <property type="match status" value="1"/>
</dbReference>
<feature type="disulfide bond" evidence="1">
    <location>
        <begin position="66"/>
        <end position="81"/>
    </location>
</feature>
<dbReference type="AlphaFoldDB" id="A0AAW1DV08"/>
<keyword evidence="1" id="KW-1015">Disulfide bond</keyword>
<dbReference type="InterPro" id="IPR053126">
    <property type="entry name" value="CD27_receptor"/>
</dbReference>
<comment type="caution">
    <text evidence="6">The sequence shown here is derived from an EMBL/GenBank/DDBJ whole genome shotgun (WGS) entry which is preliminary data.</text>
</comment>
<feature type="domain" description="TNFR-Cys" evidence="5">
    <location>
        <begin position="65"/>
        <end position="106"/>
    </location>
</feature>
<evidence type="ECO:0000313" key="6">
    <source>
        <dbReference type="EMBL" id="KAK9513977.1"/>
    </source>
</evidence>
<evidence type="ECO:0000256" key="3">
    <source>
        <dbReference type="SAM" id="Phobius"/>
    </source>
</evidence>
<dbReference type="PANTHER" id="PTHR47496:SF1">
    <property type="entry name" value="CD27 ANTIGEN"/>
    <property type="match status" value="1"/>
</dbReference>
<comment type="caution">
    <text evidence="1">Lacks conserved residue(s) required for the propagation of feature annotation.</text>
</comment>
<feature type="transmembrane region" description="Helical" evidence="3">
    <location>
        <begin position="175"/>
        <end position="194"/>
    </location>
</feature>
<gene>
    <name evidence="6" type="ORF">VZT92_027470</name>
</gene>
<feature type="repeat" description="TNFR-Cys" evidence="1">
    <location>
        <begin position="65"/>
        <end position="106"/>
    </location>
</feature>
<dbReference type="GO" id="GO:0009897">
    <property type="term" value="C:external side of plasma membrane"/>
    <property type="evidence" value="ECO:0007669"/>
    <property type="project" value="TreeGrafter"/>
</dbReference>
<dbReference type="InterPro" id="IPR001368">
    <property type="entry name" value="TNFR/NGFR_Cys_rich_reg"/>
</dbReference>
<evidence type="ECO:0000256" key="1">
    <source>
        <dbReference type="PROSITE-ProRule" id="PRU00206"/>
    </source>
</evidence>
<dbReference type="PROSITE" id="PS00652">
    <property type="entry name" value="TNFR_NGFR_1"/>
    <property type="match status" value="1"/>
</dbReference>
<keyword evidence="3" id="KW-0472">Membrane</keyword>
<dbReference type="GO" id="GO:0043066">
    <property type="term" value="P:negative regulation of apoptotic process"/>
    <property type="evidence" value="ECO:0007669"/>
    <property type="project" value="TreeGrafter"/>
</dbReference>
<proteinExistence type="predicted"/>
<evidence type="ECO:0000256" key="4">
    <source>
        <dbReference type="SAM" id="SignalP"/>
    </source>
</evidence>
<name>A0AAW1DV08_ZOAVI</name>
<feature type="region of interest" description="Disordered" evidence="2">
    <location>
        <begin position="130"/>
        <end position="152"/>
    </location>
</feature>
<feature type="compositionally biased region" description="Pro residues" evidence="2">
    <location>
        <begin position="137"/>
        <end position="149"/>
    </location>
</feature>
<keyword evidence="7" id="KW-1185">Reference proteome</keyword>
<organism evidence="6 7">
    <name type="scientific">Zoarces viviparus</name>
    <name type="common">Viviparous eelpout</name>
    <name type="synonym">Blennius viviparus</name>
    <dbReference type="NCBI Taxonomy" id="48416"/>
    <lineage>
        <taxon>Eukaryota</taxon>
        <taxon>Metazoa</taxon>
        <taxon>Chordata</taxon>
        <taxon>Craniata</taxon>
        <taxon>Vertebrata</taxon>
        <taxon>Euteleostomi</taxon>
        <taxon>Actinopterygii</taxon>
        <taxon>Neopterygii</taxon>
        <taxon>Teleostei</taxon>
        <taxon>Neoteleostei</taxon>
        <taxon>Acanthomorphata</taxon>
        <taxon>Eupercaria</taxon>
        <taxon>Perciformes</taxon>
        <taxon>Cottioidei</taxon>
        <taxon>Zoarcales</taxon>
        <taxon>Zoarcidae</taxon>
        <taxon>Zoarcinae</taxon>
        <taxon>Zoarces</taxon>
    </lineage>
</organism>
<keyword evidence="4" id="KW-0732">Signal</keyword>
<protein>
    <recommendedName>
        <fullName evidence="5">TNFR-Cys domain-containing protein</fullName>
    </recommendedName>
</protein>
<dbReference type="EMBL" id="JBCEZU010000597">
    <property type="protein sequence ID" value="KAK9513977.1"/>
    <property type="molecule type" value="Genomic_DNA"/>
</dbReference>
<keyword evidence="3" id="KW-1133">Transmembrane helix</keyword>
<dbReference type="Proteomes" id="UP001488805">
    <property type="component" value="Unassembled WGS sequence"/>
</dbReference>
<accession>A0AAW1DV08</accession>
<evidence type="ECO:0000256" key="2">
    <source>
        <dbReference type="SAM" id="MobiDB-lite"/>
    </source>
</evidence>